<dbReference type="Gene3D" id="2.30.30.870">
    <property type="entry name" value="Pelota, domain A"/>
    <property type="match status" value="1"/>
</dbReference>
<dbReference type="FunFam" id="3.30.1330.30:FF:000008">
    <property type="entry name" value="Protein pelota homolog"/>
    <property type="match status" value="1"/>
</dbReference>
<dbReference type="Proteomes" id="UP001286456">
    <property type="component" value="Unassembled WGS sequence"/>
</dbReference>
<comment type="function">
    <text evidence="10">Component of the Dom34-Hbs1 complex, a complex that recognizes stalled ribosomes and triggers the No-Go Decay (NGD) pathway (PubMed:20890290). In the Dom34-Hbs1 complex, dom34 recognizes ribosomes stalled at the 3' end of an mRNA and engages stalled ribosomes by destabilizing mRNA in the mRNA channel. Following ribosome-binding, the Dom34-Hbs1 complex promotes the disassembly of stalled ribosomes, followed by degradation of damaged mRNAs as part of the NGD pathway.</text>
</comment>
<dbReference type="FunFam" id="2.30.30.870:FF:000001">
    <property type="entry name" value="Protein pelota homolog"/>
    <property type="match status" value="1"/>
</dbReference>
<evidence type="ECO:0000259" key="12">
    <source>
        <dbReference type="SMART" id="SM01194"/>
    </source>
</evidence>
<accession>A0AAE0IZQ4</accession>
<evidence type="ECO:0000256" key="1">
    <source>
        <dbReference type="ARBA" id="ARBA00001968"/>
    </source>
</evidence>
<dbReference type="SMART" id="SM01194">
    <property type="entry name" value="eRF1_1"/>
    <property type="match status" value="1"/>
</dbReference>
<evidence type="ECO:0000256" key="9">
    <source>
        <dbReference type="ARBA" id="ARBA00023306"/>
    </source>
</evidence>
<comment type="subcellular location">
    <subcellularLocation>
        <location evidence="2 10">Cytoplasm</location>
    </subcellularLocation>
</comment>
<evidence type="ECO:0000313" key="14">
    <source>
        <dbReference type="Proteomes" id="UP001286456"/>
    </source>
</evidence>
<dbReference type="Pfam" id="PF26356">
    <property type="entry name" value="Pelota_N"/>
    <property type="match status" value="1"/>
</dbReference>
<evidence type="ECO:0000256" key="11">
    <source>
        <dbReference type="SAM" id="MobiDB-lite"/>
    </source>
</evidence>
<organism evidence="13 14">
    <name type="scientific">Cercophora scortea</name>
    <dbReference type="NCBI Taxonomy" id="314031"/>
    <lineage>
        <taxon>Eukaryota</taxon>
        <taxon>Fungi</taxon>
        <taxon>Dikarya</taxon>
        <taxon>Ascomycota</taxon>
        <taxon>Pezizomycotina</taxon>
        <taxon>Sordariomycetes</taxon>
        <taxon>Sordariomycetidae</taxon>
        <taxon>Sordariales</taxon>
        <taxon>Lasiosphaeriaceae</taxon>
        <taxon>Cercophora</taxon>
    </lineage>
</organism>
<dbReference type="InterPro" id="IPR038069">
    <property type="entry name" value="Pelota/DOM34_N"/>
</dbReference>
<evidence type="ECO:0000256" key="8">
    <source>
        <dbReference type="ARBA" id="ARBA00023254"/>
    </source>
</evidence>
<dbReference type="EMBL" id="JAUEPO010000002">
    <property type="protein sequence ID" value="KAK3334228.1"/>
    <property type="molecule type" value="Genomic_DNA"/>
</dbReference>
<keyword evidence="9" id="KW-0131">Cell cycle</keyword>
<dbReference type="InterPro" id="IPR005141">
    <property type="entry name" value="eRF1_2"/>
</dbReference>
<dbReference type="InterPro" id="IPR058547">
    <property type="entry name" value="Pelota_N"/>
</dbReference>
<comment type="cofactor">
    <cofactor evidence="1 10">
        <name>a divalent metal cation</name>
        <dbReference type="ChEBI" id="CHEBI:60240"/>
    </cofactor>
</comment>
<dbReference type="AlphaFoldDB" id="A0AAE0IZQ4"/>
<dbReference type="GO" id="GO:1990533">
    <property type="term" value="C:Dom34-Hbs1 complex"/>
    <property type="evidence" value="ECO:0007669"/>
    <property type="project" value="UniProtKB-ARBA"/>
</dbReference>
<feature type="domain" description="eRF1/Pelota-like N-terminal" evidence="12">
    <location>
        <begin position="11"/>
        <end position="135"/>
    </location>
</feature>
<dbReference type="InterPro" id="IPR004405">
    <property type="entry name" value="TF_pelota"/>
</dbReference>
<dbReference type="Pfam" id="PF03464">
    <property type="entry name" value="eRF1_2"/>
    <property type="match status" value="1"/>
</dbReference>
<sequence>MQLVSKKGVLAAAVESETGVTLIATEPEDMWHANNLIAVGDMVKAPANRKVIQTSATGTTISERVQTMLTIKVTSTFFDPAASALHVSGTVAVENQYVNLGQYHTLDLELNRAFTIYKSFGWDSVALQTLQEALDDDKPDATVAIVMHEGLANICLITDFQTLIKHRVESAIPKKRSSAKDTAGGMTTFYEKTLSTLLRSGINFDTPRPLLLASPGFVAQDFRAYMQAEATRRADKQLQRIARDAVLVHSSTGYVHSLNEILKSPEVQATMRDKRFINESVLMDKFYAMLRSDDGRAWYGVKPVEKAIAEGAVGRGGGVLMINNGFFRSLDIPTRKRFVALVDKVKEDGGEAKVLSSDHESGQRLDALGGIAAILTYPLFDLDEDEDDEGGAGAGEGAEGDESTTII</sequence>
<dbReference type="InterPro" id="IPR029064">
    <property type="entry name" value="Ribosomal_eL30-like_sf"/>
</dbReference>
<comment type="similarity">
    <text evidence="3 10">Belongs to the eukaryotic release factor 1 family. Pelota subfamily.</text>
</comment>
<dbReference type="SUPFAM" id="SSF55315">
    <property type="entry name" value="L30e-like"/>
    <property type="match status" value="1"/>
</dbReference>
<keyword evidence="6 10" id="KW-0479">Metal-binding</keyword>
<evidence type="ECO:0000256" key="2">
    <source>
        <dbReference type="ARBA" id="ARBA00004496"/>
    </source>
</evidence>
<dbReference type="GO" id="GO:0070481">
    <property type="term" value="P:nuclear-transcribed mRNA catabolic process, non-stop decay"/>
    <property type="evidence" value="ECO:0007669"/>
    <property type="project" value="InterPro"/>
</dbReference>
<dbReference type="GO" id="GO:0006412">
    <property type="term" value="P:translation"/>
    <property type="evidence" value="ECO:0007669"/>
    <property type="project" value="UniProtKB-ARBA"/>
</dbReference>
<keyword evidence="8" id="KW-0469">Meiosis</keyword>
<dbReference type="GO" id="GO:0070966">
    <property type="term" value="P:nuclear-transcribed mRNA catabolic process, no-go decay"/>
    <property type="evidence" value="ECO:0007669"/>
    <property type="project" value="InterPro"/>
</dbReference>
<feature type="region of interest" description="Disordered" evidence="11">
    <location>
        <begin position="386"/>
        <end position="407"/>
    </location>
</feature>
<dbReference type="GO" id="GO:0070651">
    <property type="term" value="P:nonfunctional rRNA decay"/>
    <property type="evidence" value="ECO:0007669"/>
    <property type="project" value="TreeGrafter"/>
</dbReference>
<dbReference type="FunFam" id="3.30.420.60:FF:000004">
    <property type="entry name" value="Protein DOM34 homolog"/>
    <property type="match status" value="1"/>
</dbReference>
<dbReference type="InterPro" id="IPR005140">
    <property type="entry name" value="eRF1_Pelota-like_N"/>
</dbReference>
<keyword evidence="14" id="KW-1185">Reference proteome</keyword>
<evidence type="ECO:0000256" key="5">
    <source>
        <dbReference type="ARBA" id="ARBA00022618"/>
    </source>
</evidence>
<dbReference type="GO" id="GO:0051301">
    <property type="term" value="P:cell division"/>
    <property type="evidence" value="ECO:0007669"/>
    <property type="project" value="UniProtKB-KW"/>
</dbReference>
<dbReference type="GO" id="GO:0046872">
    <property type="term" value="F:metal ion binding"/>
    <property type="evidence" value="ECO:0007669"/>
    <property type="project" value="UniProtKB-KW"/>
</dbReference>
<reference evidence="13" key="1">
    <citation type="journal article" date="2023" name="Mol. Phylogenet. Evol.">
        <title>Genome-scale phylogeny and comparative genomics of the fungal order Sordariales.</title>
        <authorList>
            <person name="Hensen N."/>
            <person name="Bonometti L."/>
            <person name="Westerberg I."/>
            <person name="Brannstrom I.O."/>
            <person name="Guillou S."/>
            <person name="Cros-Aarteil S."/>
            <person name="Calhoun S."/>
            <person name="Haridas S."/>
            <person name="Kuo A."/>
            <person name="Mondo S."/>
            <person name="Pangilinan J."/>
            <person name="Riley R."/>
            <person name="LaButti K."/>
            <person name="Andreopoulos B."/>
            <person name="Lipzen A."/>
            <person name="Chen C."/>
            <person name="Yan M."/>
            <person name="Daum C."/>
            <person name="Ng V."/>
            <person name="Clum A."/>
            <person name="Steindorff A."/>
            <person name="Ohm R.A."/>
            <person name="Martin F."/>
            <person name="Silar P."/>
            <person name="Natvig D.O."/>
            <person name="Lalanne C."/>
            <person name="Gautier V."/>
            <person name="Ament-Velasquez S.L."/>
            <person name="Kruys A."/>
            <person name="Hutchinson M.I."/>
            <person name="Powell A.J."/>
            <person name="Barry K."/>
            <person name="Miller A.N."/>
            <person name="Grigoriev I.V."/>
            <person name="Debuchy R."/>
            <person name="Gladieux P."/>
            <person name="Hiltunen Thoren M."/>
            <person name="Johannesson H."/>
        </authorList>
    </citation>
    <scope>NUCLEOTIDE SEQUENCE</scope>
    <source>
        <strain evidence="13">SMH4131-1</strain>
    </source>
</reference>
<feature type="compositionally biased region" description="Acidic residues" evidence="11">
    <location>
        <begin position="398"/>
        <end position="407"/>
    </location>
</feature>
<dbReference type="PANTHER" id="PTHR10853">
    <property type="entry name" value="PELOTA"/>
    <property type="match status" value="1"/>
</dbReference>
<dbReference type="PANTHER" id="PTHR10853:SF0">
    <property type="entry name" value="PROTEIN PELOTA HOMOLOG"/>
    <property type="match status" value="1"/>
</dbReference>
<evidence type="ECO:0000256" key="3">
    <source>
        <dbReference type="ARBA" id="ARBA00009504"/>
    </source>
</evidence>
<evidence type="ECO:0000256" key="4">
    <source>
        <dbReference type="ARBA" id="ARBA00022490"/>
    </source>
</evidence>
<evidence type="ECO:0000313" key="13">
    <source>
        <dbReference type="EMBL" id="KAK3334228.1"/>
    </source>
</evidence>
<dbReference type="Gene3D" id="3.30.1330.30">
    <property type="match status" value="1"/>
</dbReference>
<dbReference type="NCBIfam" id="TIGR00111">
    <property type="entry name" value="pelota"/>
    <property type="match status" value="1"/>
</dbReference>
<dbReference type="GO" id="GO:0032790">
    <property type="term" value="P:ribosome disassembly"/>
    <property type="evidence" value="ECO:0007669"/>
    <property type="project" value="TreeGrafter"/>
</dbReference>
<evidence type="ECO:0000256" key="6">
    <source>
        <dbReference type="ARBA" id="ARBA00022723"/>
    </source>
</evidence>
<dbReference type="InterPro" id="IPR005142">
    <property type="entry name" value="eRF1_3"/>
</dbReference>
<keyword evidence="4 10" id="KW-0963">Cytoplasm</keyword>
<dbReference type="GO" id="GO:0071025">
    <property type="term" value="P:RNA surveillance"/>
    <property type="evidence" value="ECO:0007669"/>
    <property type="project" value="InterPro"/>
</dbReference>
<name>A0AAE0IZQ4_9PEZI</name>
<keyword evidence="5" id="KW-0132">Cell division</keyword>
<protein>
    <recommendedName>
        <fullName evidence="10">Protein DOM34 homolog</fullName>
    </recommendedName>
</protein>
<keyword evidence="7" id="KW-0498">Mitosis</keyword>
<dbReference type="SUPFAM" id="SSF53137">
    <property type="entry name" value="Translational machinery components"/>
    <property type="match status" value="1"/>
</dbReference>
<dbReference type="GO" id="GO:0005737">
    <property type="term" value="C:cytoplasm"/>
    <property type="evidence" value="ECO:0007669"/>
    <property type="project" value="UniProtKB-SubCell"/>
</dbReference>
<proteinExistence type="inferred from homology"/>
<evidence type="ECO:0000256" key="10">
    <source>
        <dbReference type="RuleBase" id="RU362019"/>
    </source>
</evidence>
<dbReference type="Pfam" id="PF03465">
    <property type="entry name" value="eRF1_3"/>
    <property type="match status" value="1"/>
</dbReference>
<dbReference type="GO" id="GO:0051321">
    <property type="term" value="P:meiotic cell cycle"/>
    <property type="evidence" value="ECO:0007669"/>
    <property type="project" value="UniProtKB-KW"/>
</dbReference>
<comment type="caution">
    <text evidence="13">The sequence shown here is derived from an EMBL/GenBank/DDBJ whole genome shotgun (WGS) entry which is preliminary data.</text>
</comment>
<dbReference type="InterPro" id="IPR042226">
    <property type="entry name" value="eFR1_2_sf"/>
</dbReference>
<evidence type="ECO:0000256" key="7">
    <source>
        <dbReference type="ARBA" id="ARBA00022776"/>
    </source>
</evidence>
<gene>
    <name evidence="13" type="ORF">B0T19DRAFT_399812</name>
</gene>
<dbReference type="SUPFAM" id="SSF159065">
    <property type="entry name" value="Dom34/Pelota N-terminal domain-like"/>
    <property type="match status" value="1"/>
</dbReference>
<dbReference type="Gene3D" id="3.30.420.60">
    <property type="entry name" value="eRF1 domain 2"/>
    <property type="match status" value="1"/>
</dbReference>
<reference evidence="13" key="2">
    <citation type="submission" date="2023-06" db="EMBL/GenBank/DDBJ databases">
        <authorList>
            <consortium name="Lawrence Berkeley National Laboratory"/>
            <person name="Haridas S."/>
            <person name="Hensen N."/>
            <person name="Bonometti L."/>
            <person name="Westerberg I."/>
            <person name="Brannstrom I.O."/>
            <person name="Guillou S."/>
            <person name="Cros-Aarteil S."/>
            <person name="Calhoun S."/>
            <person name="Kuo A."/>
            <person name="Mondo S."/>
            <person name="Pangilinan J."/>
            <person name="Riley R."/>
            <person name="Labutti K."/>
            <person name="Andreopoulos B."/>
            <person name="Lipzen A."/>
            <person name="Chen C."/>
            <person name="Yanf M."/>
            <person name="Daum C."/>
            <person name="Ng V."/>
            <person name="Clum A."/>
            <person name="Steindorff A."/>
            <person name="Ohm R."/>
            <person name="Martin F."/>
            <person name="Silar P."/>
            <person name="Natvig D."/>
            <person name="Lalanne C."/>
            <person name="Gautier V."/>
            <person name="Ament-Velasquez S.L."/>
            <person name="Kruys A."/>
            <person name="Hutchinson M.I."/>
            <person name="Powell A.J."/>
            <person name="Barry K."/>
            <person name="Miller A.N."/>
            <person name="Grigoriev I.V."/>
            <person name="Debuchy R."/>
            <person name="Gladieux P."/>
            <person name="Thoren M.H."/>
            <person name="Johannesson H."/>
        </authorList>
    </citation>
    <scope>NUCLEOTIDE SEQUENCE</scope>
    <source>
        <strain evidence="13">SMH4131-1</strain>
    </source>
</reference>